<comment type="pathway">
    <text evidence="3">Carbohydrate degradation.</text>
</comment>
<evidence type="ECO:0000313" key="7">
    <source>
        <dbReference type="EMBL" id="HHS53092.1"/>
    </source>
</evidence>
<protein>
    <submittedName>
        <fullName evidence="7">2,3-bisphosphoglycerate-independent phosphoglycerate mutase</fullName>
    </submittedName>
</protein>
<dbReference type="Gene3D" id="3.40.720.10">
    <property type="entry name" value="Alkaline Phosphatase, subunit A"/>
    <property type="match status" value="1"/>
</dbReference>
<comment type="similarity">
    <text evidence="4">Belongs to the BPG-independent phosphoglycerate mutase family. A-PGAM subfamily.</text>
</comment>
<dbReference type="InterPro" id="IPR006124">
    <property type="entry name" value="Metalloenzyme"/>
</dbReference>
<dbReference type="InterPro" id="IPR017850">
    <property type="entry name" value="Alkaline_phosphatase_core_sf"/>
</dbReference>
<dbReference type="PANTHER" id="PTHR31209:SF0">
    <property type="entry name" value="METALLOENZYME DOMAIN-CONTAINING PROTEIN"/>
    <property type="match status" value="1"/>
</dbReference>
<reference evidence="7" key="1">
    <citation type="journal article" date="2020" name="mSystems">
        <title>Genome- and Community-Level Interaction Insights into Carbon Utilization and Element Cycling Functions of Hydrothermarchaeota in Hydrothermal Sediment.</title>
        <authorList>
            <person name="Zhou Z."/>
            <person name="Liu Y."/>
            <person name="Xu W."/>
            <person name="Pan J."/>
            <person name="Luo Z.H."/>
            <person name="Li M."/>
        </authorList>
    </citation>
    <scope>NUCLEOTIDE SEQUENCE [LARGE SCALE GENOMIC DNA]</scope>
    <source>
        <strain evidence="7">SpSt-876</strain>
    </source>
</reference>
<dbReference type="Pfam" id="PF10143">
    <property type="entry name" value="PhosphMutase"/>
    <property type="match status" value="1"/>
</dbReference>
<evidence type="ECO:0000256" key="1">
    <source>
        <dbReference type="ARBA" id="ARBA00000370"/>
    </source>
</evidence>
<name>A0A7C6AAE8_UNCW3</name>
<dbReference type="CDD" id="cd16011">
    <property type="entry name" value="iPGM_like"/>
    <property type="match status" value="1"/>
</dbReference>
<dbReference type="NCBIfam" id="TIGR00306">
    <property type="entry name" value="apgM"/>
    <property type="match status" value="1"/>
</dbReference>
<evidence type="ECO:0000259" key="6">
    <source>
        <dbReference type="Pfam" id="PF01676"/>
    </source>
</evidence>
<evidence type="ECO:0000256" key="2">
    <source>
        <dbReference type="ARBA" id="ARBA00002315"/>
    </source>
</evidence>
<dbReference type="NCBIfam" id="NF003160">
    <property type="entry name" value="PRK04135.1"/>
    <property type="match status" value="1"/>
</dbReference>
<feature type="domain" description="Metalloenzyme" evidence="6">
    <location>
        <begin position="14"/>
        <end position="387"/>
    </location>
</feature>
<dbReference type="Gene3D" id="3.30.70.2130">
    <property type="entry name" value="Metalloenzyme domain"/>
    <property type="match status" value="1"/>
</dbReference>
<sequence>MEILSSIIEPNDSKILLVVIDGLGGLPKNGRTELETARTPNLDRLAKESSLGLVIPISPGVTPGSAPAHLALFGYDPIQTQIGRGLLEALGVGLDVTPKDLCVRANFATIDENGYVLDRRAGRITTEENKRLCAKLAKTIKYIEDVEVIIRPGKEHRCAIMFRGEGLVAELNDTDPQHEGKKPLEVNALTARSAKSAKIVNAFLRWAKNILADEPKANFILLRGFAQYPQIEPMGERFKIRPACIATYPMYKGIAKLVGMAVLPTGDTWDDEIKTLAQYQADYDFFYLHFKEVDKMGEDGNFEGKVKLLEDFDKELPKILELNFSVLCITSDHSTPALLKSHSWHPNPLLLFSRTCRASKIKEFNERTCAYGGLGILKATEVMPLLLASALKLKKFGP</sequence>
<evidence type="ECO:0000256" key="4">
    <source>
        <dbReference type="ARBA" id="ARBA00005524"/>
    </source>
</evidence>
<proteinExistence type="inferred from homology"/>
<evidence type="ECO:0000256" key="3">
    <source>
        <dbReference type="ARBA" id="ARBA00004921"/>
    </source>
</evidence>
<accession>A0A7C6AAE8</accession>
<comment type="catalytic activity">
    <reaction evidence="1">
        <text>(2R)-2-phosphoglycerate = (2R)-3-phosphoglycerate</text>
        <dbReference type="Rhea" id="RHEA:15901"/>
        <dbReference type="ChEBI" id="CHEBI:58272"/>
        <dbReference type="ChEBI" id="CHEBI:58289"/>
        <dbReference type="EC" id="5.4.2.12"/>
    </reaction>
</comment>
<dbReference type="PIRSF" id="PIRSF006392">
    <property type="entry name" value="IPGAM_arch"/>
    <property type="match status" value="1"/>
</dbReference>
<evidence type="ECO:0000256" key="5">
    <source>
        <dbReference type="ARBA" id="ARBA00023152"/>
    </source>
</evidence>
<dbReference type="InterPro" id="IPR004456">
    <property type="entry name" value="Pglycerate_mutase_ApgM"/>
</dbReference>
<dbReference type="Pfam" id="PF01676">
    <property type="entry name" value="Metalloenzyme"/>
    <property type="match status" value="1"/>
</dbReference>
<gene>
    <name evidence="7" type="ORF">ENW73_09635</name>
</gene>
<dbReference type="SUPFAM" id="SSF53649">
    <property type="entry name" value="Alkaline phosphatase-like"/>
    <property type="match status" value="1"/>
</dbReference>
<dbReference type="EMBL" id="DTLI01000228">
    <property type="protein sequence ID" value="HHS53092.1"/>
    <property type="molecule type" value="Genomic_DNA"/>
</dbReference>
<organism evidence="7">
    <name type="scientific">candidate division WOR-3 bacterium</name>
    <dbReference type="NCBI Taxonomy" id="2052148"/>
    <lineage>
        <taxon>Bacteria</taxon>
        <taxon>Bacteria division WOR-3</taxon>
    </lineage>
</organism>
<dbReference type="InterPro" id="IPR042253">
    <property type="entry name" value="Pglycerate_mutase_ApgM_sf"/>
</dbReference>
<dbReference type="AlphaFoldDB" id="A0A7C6AAE8"/>
<dbReference type="GO" id="GO:0006096">
    <property type="term" value="P:glycolytic process"/>
    <property type="evidence" value="ECO:0007669"/>
    <property type="project" value="UniProtKB-KW"/>
</dbReference>
<dbReference type="GO" id="GO:0004619">
    <property type="term" value="F:phosphoglycerate mutase activity"/>
    <property type="evidence" value="ECO:0007669"/>
    <property type="project" value="UniProtKB-EC"/>
</dbReference>
<keyword evidence="5" id="KW-0324">Glycolysis</keyword>
<comment type="caution">
    <text evidence="7">The sequence shown here is derived from an EMBL/GenBank/DDBJ whole genome shotgun (WGS) entry which is preliminary data.</text>
</comment>
<dbReference type="GO" id="GO:0046872">
    <property type="term" value="F:metal ion binding"/>
    <property type="evidence" value="ECO:0007669"/>
    <property type="project" value="InterPro"/>
</dbReference>
<dbReference type="PANTHER" id="PTHR31209">
    <property type="entry name" value="COFACTOR-INDEPENDENT PHOSPHOGLYCERATE MUTASE"/>
    <property type="match status" value="1"/>
</dbReference>
<comment type="function">
    <text evidence="2">Catalyzes the interconversion of 2-phosphoglycerate and 3-phosphoglycerate.</text>
</comment>